<evidence type="ECO:0000256" key="1">
    <source>
        <dbReference type="SAM" id="Coils"/>
    </source>
</evidence>
<evidence type="ECO:0000256" key="2">
    <source>
        <dbReference type="SAM" id="MobiDB-lite"/>
    </source>
</evidence>
<gene>
    <name evidence="3" type="ORF">A3844_28860</name>
</gene>
<evidence type="ECO:0000313" key="3">
    <source>
        <dbReference type="EMBL" id="OKP78820.1"/>
    </source>
</evidence>
<feature type="coiled-coil region" evidence="1">
    <location>
        <begin position="16"/>
        <end position="61"/>
    </location>
</feature>
<evidence type="ECO:0008006" key="5">
    <source>
        <dbReference type="Google" id="ProtNLM"/>
    </source>
</evidence>
<evidence type="ECO:0000313" key="4">
    <source>
        <dbReference type="Proteomes" id="UP000186058"/>
    </source>
</evidence>
<comment type="caution">
    <text evidence="3">The sequence shown here is derived from an EMBL/GenBank/DDBJ whole genome shotgun (WGS) entry which is preliminary data.</text>
</comment>
<protein>
    <recommendedName>
        <fullName evidence="5">AMP-dependent synthetase and ligase</fullName>
    </recommendedName>
</protein>
<keyword evidence="4" id="KW-1185">Reference proteome</keyword>
<feature type="region of interest" description="Disordered" evidence="2">
    <location>
        <begin position="138"/>
        <end position="163"/>
    </location>
</feature>
<dbReference type="EMBL" id="LVWI01000095">
    <property type="protein sequence ID" value="OKP78820.1"/>
    <property type="molecule type" value="Genomic_DNA"/>
</dbReference>
<organism evidence="3 4">
    <name type="scientific">Paenibacillus helianthi</name>
    <dbReference type="NCBI Taxonomy" id="1349432"/>
    <lineage>
        <taxon>Bacteria</taxon>
        <taxon>Bacillati</taxon>
        <taxon>Bacillota</taxon>
        <taxon>Bacilli</taxon>
        <taxon>Bacillales</taxon>
        <taxon>Paenibacillaceae</taxon>
        <taxon>Paenibacillus</taxon>
    </lineage>
</organism>
<keyword evidence="1" id="KW-0175">Coiled coil</keyword>
<sequence length="163" mass="18372">MPRRQKILNSNISSQINQCEQIIQQLVSQTQQASQNYQQLLQQEQQNAAKLEELADRERKASQMIQQALQGHQTAVQQLQHVSQLVRQMEQNSQISSFSTGIGTGAQGFNPSYSPVFHSSMNQQPSQVPHIPMMPSFNSQQMHSPMSPNQSFGSSMNQGRSFQ</sequence>
<proteinExistence type="predicted"/>
<dbReference type="Proteomes" id="UP000186058">
    <property type="component" value="Unassembled WGS sequence"/>
</dbReference>
<accession>A0ABX3EEU2</accession>
<name>A0ABX3EEU2_9BACL</name>
<reference evidence="3 4" key="1">
    <citation type="submission" date="2016-03" db="EMBL/GenBank/DDBJ databases">
        <authorList>
            <person name="Sant'Anna F.H."/>
            <person name="Ambrosini A."/>
            <person name="Souza R."/>
            <person name="Bach E."/>
            <person name="Fernandes G."/>
            <person name="Balsanelli E."/>
            <person name="Baura V.A."/>
            <person name="Souza E.M."/>
            <person name="Passaglia L."/>
        </authorList>
    </citation>
    <scope>NUCLEOTIDE SEQUENCE [LARGE SCALE GENOMIC DNA]</scope>
    <source>
        <strain evidence="3 4">P26E</strain>
    </source>
</reference>